<comment type="cofactor">
    <cofactor evidence="9">
        <name>Mg(2+)</name>
        <dbReference type="ChEBI" id="CHEBI:18420"/>
    </cofactor>
</comment>
<evidence type="ECO:0000256" key="1">
    <source>
        <dbReference type="ARBA" id="ARBA00004861"/>
    </source>
</evidence>
<dbReference type="NCBIfam" id="TIGR02127">
    <property type="entry name" value="pyrF_sub2"/>
    <property type="match status" value="1"/>
</dbReference>
<keyword evidence="3 9" id="KW-0328">Glycosyltransferase</keyword>
<reference evidence="11 12" key="2">
    <citation type="submission" date="2018-03" db="EMBL/GenBank/DDBJ databases">
        <authorList>
            <person name="Keele B.F."/>
        </authorList>
    </citation>
    <scope>NUCLEOTIDE SEQUENCE [LARGE SCALE GENOMIC DNA]</scope>
    <source>
        <strain evidence="11 12">CCALA 016</strain>
    </source>
</reference>
<evidence type="ECO:0000256" key="4">
    <source>
        <dbReference type="ARBA" id="ARBA00022679"/>
    </source>
</evidence>
<comment type="catalytic activity">
    <reaction evidence="9">
        <text>orotidine 5'-phosphate + diphosphate = orotate + 5-phospho-alpha-D-ribose 1-diphosphate</text>
        <dbReference type="Rhea" id="RHEA:10380"/>
        <dbReference type="ChEBI" id="CHEBI:30839"/>
        <dbReference type="ChEBI" id="CHEBI:33019"/>
        <dbReference type="ChEBI" id="CHEBI:57538"/>
        <dbReference type="ChEBI" id="CHEBI:58017"/>
        <dbReference type="EC" id="2.4.2.10"/>
    </reaction>
</comment>
<dbReference type="SUPFAM" id="SSF51366">
    <property type="entry name" value="Ribulose-phoshate binding barrel"/>
    <property type="match status" value="1"/>
</dbReference>
<proteinExistence type="inferred from homology"/>
<dbReference type="EC" id="2.4.2.10" evidence="9"/>
<dbReference type="InterPro" id="IPR001754">
    <property type="entry name" value="OMPdeCOase_dom"/>
</dbReference>
<dbReference type="AlphaFoldDB" id="A0A2T1M2C4"/>
<dbReference type="RefSeq" id="WP_106455264.1">
    <property type="nucleotide sequence ID" value="NZ_PXOH01000002.1"/>
</dbReference>
<evidence type="ECO:0000256" key="9">
    <source>
        <dbReference type="HAMAP-Rule" id="MF_01208"/>
    </source>
</evidence>
<evidence type="ECO:0000256" key="3">
    <source>
        <dbReference type="ARBA" id="ARBA00022676"/>
    </source>
</evidence>
<comment type="pathway">
    <text evidence="2 9">Pyrimidine metabolism; UMP biosynthesis via de novo pathway; UMP from orotate: step 1/2.</text>
</comment>
<comment type="catalytic activity">
    <reaction evidence="8">
        <text>orotidine 5'-phosphate + H(+) = UMP + CO2</text>
        <dbReference type="Rhea" id="RHEA:11596"/>
        <dbReference type="ChEBI" id="CHEBI:15378"/>
        <dbReference type="ChEBI" id="CHEBI:16526"/>
        <dbReference type="ChEBI" id="CHEBI:57538"/>
        <dbReference type="ChEBI" id="CHEBI:57865"/>
        <dbReference type="EC" id="4.1.1.23"/>
    </reaction>
</comment>
<dbReference type="Proteomes" id="UP000239001">
    <property type="component" value="Unassembled WGS sequence"/>
</dbReference>
<feature type="domain" description="Orotidine 5'-phosphate decarboxylase" evidence="10">
    <location>
        <begin position="17"/>
        <end position="225"/>
    </location>
</feature>
<protein>
    <recommendedName>
        <fullName evidence="9">Orotate phosphoribosyltransferase</fullName>
        <shortName evidence="9">OPRT</shortName>
        <shortName evidence="9">OPRTase</shortName>
        <ecNumber evidence="9">2.4.2.10</ecNumber>
    </recommendedName>
</protein>
<dbReference type="PANTHER" id="PTHR19278:SF9">
    <property type="entry name" value="URIDINE 5'-MONOPHOSPHATE SYNTHASE"/>
    <property type="match status" value="1"/>
</dbReference>
<comment type="function">
    <text evidence="9">Catalyzes the transfer of a ribosyl phosphate group from 5-phosphoribose 1-diphosphate to orotate, leading to the formation of orotidine monophosphate (OMP).</text>
</comment>
<keyword evidence="9" id="KW-0460">Magnesium</keyword>
<organism evidence="11 12">
    <name type="scientific">Aphanothece hegewaldii CCALA 016</name>
    <dbReference type="NCBI Taxonomy" id="2107694"/>
    <lineage>
        <taxon>Bacteria</taxon>
        <taxon>Bacillati</taxon>
        <taxon>Cyanobacteriota</taxon>
        <taxon>Cyanophyceae</taxon>
        <taxon>Oscillatoriophycideae</taxon>
        <taxon>Chroococcales</taxon>
        <taxon>Aphanothecaceae</taxon>
        <taxon>Aphanothece</taxon>
    </lineage>
</organism>
<dbReference type="HAMAP" id="MF_01208">
    <property type="entry name" value="PyrE"/>
    <property type="match status" value="1"/>
</dbReference>
<keyword evidence="12" id="KW-1185">Reference proteome</keyword>
<comment type="caution">
    <text evidence="11">The sequence shown here is derived from an EMBL/GenBank/DDBJ whole genome shotgun (WGS) entry which is preliminary data.</text>
</comment>
<comment type="caution">
    <text evidence="9">Lacks conserved residue(s) required for the propagation of feature annotation.</text>
</comment>
<dbReference type="CDD" id="cd04725">
    <property type="entry name" value="OMP_decarboxylase_like"/>
    <property type="match status" value="1"/>
</dbReference>
<dbReference type="NCBIfam" id="TIGR00336">
    <property type="entry name" value="pyrE"/>
    <property type="match status" value="1"/>
</dbReference>
<dbReference type="InterPro" id="IPR011060">
    <property type="entry name" value="RibuloseP-bd_barrel"/>
</dbReference>
<dbReference type="PANTHER" id="PTHR19278">
    <property type="entry name" value="OROTATE PHOSPHORIBOSYLTRANSFERASE"/>
    <property type="match status" value="1"/>
</dbReference>
<feature type="binding site" evidence="9">
    <location>
        <position position="384"/>
    </location>
    <ligand>
        <name>5-phospho-alpha-D-ribose 1-diphosphate</name>
        <dbReference type="ChEBI" id="CHEBI:58017"/>
        <note>ligand shared between dimeric partners</note>
    </ligand>
</feature>
<comment type="pathway">
    <text evidence="1">Pyrimidine metabolism; UMP biosynthesis via de novo pathway; UMP from orotate: step 2/2.</text>
</comment>
<keyword evidence="7 11" id="KW-0456">Lyase</keyword>
<gene>
    <name evidence="9" type="primary">pyrE</name>
    <name evidence="11" type="ORF">C7H19_02245</name>
</gene>
<dbReference type="SUPFAM" id="SSF53271">
    <property type="entry name" value="PRTase-like"/>
    <property type="match status" value="1"/>
</dbReference>
<dbReference type="InterPro" id="IPR023031">
    <property type="entry name" value="OPRT"/>
</dbReference>
<dbReference type="CDD" id="cd06223">
    <property type="entry name" value="PRTases_typeI"/>
    <property type="match status" value="1"/>
</dbReference>
<dbReference type="NCBIfam" id="NF004034">
    <property type="entry name" value="PRK05500.1"/>
    <property type="match status" value="1"/>
</dbReference>
<feature type="binding site" evidence="9">
    <location>
        <position position="378"/>
    </location>
    <ligand>
        <name>5-phospho-alpha-D-ribose 1-diphosphate</name>
        <dbReference type="ChEBI" id="CHEBI:58017"/>
        <note>ligand shared between dimeric partners</note>
    </ligand>
</feature>
<feature type="binding site" description="in other chain" evidence="9">
    <location>
        <begin position="404"/>
        <end position="412"/>
    </location>
    <ligand>
        <name>5-phospho-alpha-D-ribose 1-diphosphate</name>
        <dbReference type="ChEBI" id="CHEBI:58017"/>
        <note>ligand shared between dimeric partners</note>
    </ligand>
</feature>
<dbReference type="UniPathway" id="UPA00070">
    <property type="reaction ID" value="UER00119"/>
</dbReference>
<dbReference type="InterPro" id="IPR013785">
    <property type="entry name" value="Aldolase_TIM"/>
</dbReference>
<feature type="binding site" description="in other chain" evidence="9">
    <location>
        <position position="379"/>
    </location>
    <ligand>
        <name>5-phospho-alpha-D-ribose 1-diphosphate</name>
        <dbReference type="ChEBI" id="CHEBI:58017"/>
        <note>ligand shared between dimeric partners</note>
    </ligand>
</feature>
<accession>A0A2T1M2C4</accession>
<evidence type="ECO:0000256" key="6">
    <source>
        <dbReference type="ARBA" id="ARBA00022975"/>
    </source>
</evidence>
<evidence type="ECO:0000313" key="12">
    <source>
        <dbReference type="Proteomes" id="UP000239001"/>
    </source>
</evidence>
<dbReference type="OrthoDB" id="9802134at2"/>
<dbReference type="GO" id="GO:0044205">
    <property type="term" value="P:'de novo' UMP biosynthetic process"/>
    <property type="evidence" value="ECO:0007669"/>
    <property type="project" value="UniProtKB-UniRule"/>
</dbReference>
<dbReference type="Pfam" id="PF00215">
    <property type="entry name" value="OMPdecase"/>
    <property type="match status" value="1"/>
</dbReference>
<sequence length="482" mass="53990">MNFFTSLTTAIEQNQSLLIVALDPNPEMMPLEYGMGDDRRTLIKQLWNWLSFIINETSDLVCAYKPTLGFYEALGTSGLELLLQVIKTVPQNIPVILDAKHGDLNTSTVFARTVFEDWGVDAITLNPYVGQDHAASFLVYPDKGTFILCRTSNPGAINLQEYPTSDNPFYLQVVREVQTWGTPEQLFLEVGTTNGEVLSKIRAIAPERYLLLRSIWAKSGNLRDILTAGLNNNRDGLLIPVPQDQLSTQDLRKNVQALRDEVISIKNTLGEERSSCKIWTSNVCLLNKHPHQDLILQLYDIGCLLFGEYVQASGATFSYYIDLRKIISNPQIFQQVLYAYVEILKTLEFDRIAGIPYGSLPTATGLSLLLNRPMIYPRKEVKAHGTRRLIEGHFELGETVVVVDDVLISGKSAIEGAEKISSSGLNVKDIVVFIDHEEGVKDKIRAKGYQAYSVVGISEITETLYSAGRISHEQYQCLIKKH</sequence>
<evidence type="ECO:0000256" key="2">
    <source>
        <dbReference type="ARBA" id="ARBA00004889"/>
    </source>
</evidence>
<dbReference type="InterPro" id="IPR011995">
    <property type="entry name" value="OMPdecase_type-2"/>
</dbReference>
<dbReference type="GO" id="GO:0004590">
    <property type="term" value="F:orotidine-5'-phosphate decarboxylase activity"/>
    <property type="evidence" value="ECO:0007669"/>
    <property type="project" value="UniProtKB-UniRule"/>
</dbReference>
<dbReference type="Gene3D" id="3.20.20.70">
    <property type="entry name" value="Aldolase class I"/>
    <property type="match status" value="1"/>
</dbReference>
<dbReference type="GO" id="GO:0006207">
    <property type="term" value="P:'de novo' pyrimidine nucleobase biosynthetic process"/>
    <property type="evidence" value="ECO:0007669"/>
    <property type="project" value="InterPro"/>
</dbReference>
<evidence type="ECO:0000259" key="10">
    <source>
        <dbReference type="SMART" id="SM00934"/>
    </source>
</evidence>
<feature type="binding site" evidence="9">
    <location>
        <position position="382"/>
    </location>
    <ligand>
        <name>5-phospho-alpha-D-ribose 1-diphosphate</name>
        <dbReference type="ChEBI" id="CHEBI:58017"/>
        <note>ligand shared between dimeric partners</note>
    </ligand>
</feature>
<comment type="subunit">
    <text evidence="9">Homodimer.</text>
</comment>
<dbReference type="GO" id="GO:0004588">
    <property type="term" value="F:orotate phosphoribosyltransferase activity"/>
    <property type="evidence" value="ECO:0007669"/>
    <property type="project" value="UniProtKB-UniRule"/>
</dbReference>
<evidence type="ECO:0000256" key="7">
    <source>
        <dbReference type="ARBA" id="ARBA00023239"/>
    </source>
</evidence>
<dbReference type="GO" id="GO:0000287">
    <property type="term" value="F:magnesium ion binding"/>
    <property type="evidence" value="ECO:0007669"/>
    <property type="project" value="UniProtKB-UniRule"/>
</dbReference>
<evidence type="ECO:0000256" key="5">
    <source>
        <dbReference type="ARBA" id="ARBA00022793"/>
    </source>
</evidence>
<keyword evidence="4 9" id="KW-0808">Transferase</keyword>
<dbReference type="EMBL" id="PXOH01000002">
    <property type="protein sequence ID" value="PSF38899.1"/>
    <property type="molecule type" value="Genomic_DNA"/>
</dbReference>
<reference evidence="11 12" key="1">
    <citation type="submission" date="2018-03" db="EMBL/GenBank/DDBJ databases">
        <title>The ancient ancestry and fast evolution of plastids.</title>
        <authorList>
            <person name="Moore K.R."/>
            <person name="Magnabosco C."/>
            <person name="Momper L."/>
            <person name="Gold D.A."/>
            <person name="Bosak T."/>
            <person name="Fournier G.P."/>
        </authorList>
    </citation>
    <scope>NUCLEOTIDE SEQUENCE [LARGE SCALE GENOMIC DNA]</scope>
    <source>
        <strain evidence="11 12">CCALA 016</strain>
    </source>
</reference>
<name>A0A2T1M2C4_9CHRO</name>
<dbReference type="InterPro" id="IPR004467">
    <property type="entry name" value="Or_phspho_trans_dom"/>
</dbReference>
<evidence type="ECO:0000256" key="8">
    <source>
        <dbReference type="ARBA" id="ARBA00049157"/>
    </source>
</evidence>
<dbReference type="Gene3D" id="3.40.50.2020">
    <property type="match status" value="1"/>
</dbReference>
<comment type="similarity">
    <text evidence="9">Belongs to the purine/pyrimidine phosphoribosyltransferase family. PyrE subfamily.</text>
</comment>
<dbReference type="SMART" id="SM00934">
    <property type="entry name" value="OMPdecase"/>
    <property type="match status" value="1"/>
</dbReference>
<keyword evidence="5" id="KW-0210">Decarboxylase</keyword>
<keyword evidence="6 9" id="KW-0665">Pyrimidine biosynthesis</keyword>
<dbReference type="InterPro" id="IPR029057">
    <property type="entry name" value="PRTase-like"/>
</dbReference>
<evidence type="ECO:0000313" key="11">
    <source>
        <dbReference type="EMBL" id="PSF38899.1"/>
    </source>
</evidence>
<dbReference type="InterPro" id="IPR000836">
    <property type="entry name" value="PRTase_dom"/>
</dbReference>